<protein>
    <submittedName>
        <fullName evidence="1">Uncharacterized protein</fullName>
    </submittedName>
</protein>
<evidence type="ECO:0000313" key="2">
    <source>
        <dbReference type="Proteomes" id="UP000481153"/>
    </source>
</evidence>
<sequence length="593" mass="63324">MSLSSECNTFSDCADAPCLLNSITGFDVGNICWSSACRQDMDTAAAALPSCDEAKSPLAVINGIRAVCASNKFGSTLPLCSEDINYRRIPLGPKCQALAPSNSTMLRDFLKYSLSNNSQAYCASTGAAKDCMDELLTSTIPKMPACQDLYTYWNIGDYLSVFLTAFCAESPATPSASLTNCVAQLSPFLMYPISTTCSSIFGSYSNYYKFISDLMVDNGPKAFAQLCSQTSCVLDINDAVALLPTNACRSIVASDVKVIQAYCAYNMTATATQPNCSSQLSTLEDTILKFTPDPSCTSPSSSLKYVLAPSTVRYFDKYCSQKACVDASIAMAAQMPNCQKNGLSQPALYGGVFSSICKLCWGQDATKLQNALAMKLSPECKAFSSFDDVAGLIRGFNEFAWGNICWSSACRRDLDTAAAAFPSCEDAKSPLAVVNGIRAVCASTKFGSTLPLCDKKVDYKSVSIGPICQTLAPSSTTKLLDFIRDPILNNSQTYCASTGAAKACMNDLLSSTIPNMPACQDATTFWNIGDYLSTLLTGFCAGPPATPTASLTNCVAQLEPFLTYPLSTACMSNSRIFNLFANKGPKEFAQICS</sequence>
<dbReference type="AlphaFoldDB" id="A0A6G0WQR2"/>
<proteinExistence type="predicted"/>
<gene>
    <name evidence="1" type="ORF">Ae201684_012651</name>
</gene>
<comment type="caution">
    <text evidence="1">The sequence shown here is derived from an EMBL/GenBank/DDBJ whole genome shotgun (WGS) entry which is preliminary data.</text>
</comment>
<keyword evidence="2" id="KW-1185">Reference proteome</keyword>
<accession>A0A6G0WQR2</accession>
<evidence type="ECO:0000313" key="1">
    <source>
        <dbReference type="EMBL" id="KAF0729760.1"/>
    </source>
</evidence>
<dbReference type="EMBL" id="VJMJ01000161">
    <property type="protein sequence ID" value="KAF0729760.1"/>
    <property type="molecule type" value="Genomic_DNA"/>
</dbReference>
<dbReference type="VEuPathDB" id="FungiDB:AeMF1_010865"/>
<organism evidence="1 2">
    <name type="scientific">Aphanomyces euteiches</name>
    <dbReference type="NCBI Taxonomy" id="100861"/>
    <lineage>
        <taxon>Eukaryota</taxon>
        <taxon>Sar</taxon>
        <taxon>Stramenopiles</taxon>
        <taxon>Oomycota</taxon>
        <taxon>Saprolegniomycetes</taxon>
        <taxon>Saprolegniales</taxon>
        <taxon>Verrucalvaceae</taxon>
        <taxon>Aphanomyces</taxon>
    </lineage>
</organism>
<reference evidence="1 2" key="1">
    <citation type="submission" date="2019-07" db="EMBL/GenBank/DDBJ databases">
        <title>Genomics analysis of Aphanomyces spp. identifies a new class of oomycete effector associated with host adaptation.</title>
        <authorList>
            <person name="Gaulin E."/>
        </authorList>
    </citation>
    <scope>NUCLEOTIDE SEQUENCE [LARGE SCALE GENOMIC DNA]</scope>
    <source>
        <strain evidence="1 2">ATCC 201684</strain>
    </source>
</reference>
<name>A0A6G0WQR2_9STRA</name>
<dbReference type="Proteomes" id="UP000481153">
    <property type="component" value="Unassembled WGS sequence"/>
</dbReference>